<dbReference type="PRINTS" id="PR00455">
    <property type="entry name" value="HTHTETR"/>
</dbReference>
<evidence type="ECO:0000259" key="5">
    <source>
        <dbReference type="Pfam" id="PF14246"/>
    </source>
</evidence>
<evidence type="ECO:0000259" key="4">
    <source>
        <dbReference type="Pfam" id="PF00440"/>
    </source>
</evidence>
<dbReference type="RefSeq" id="WP_077400819.1">
    <property type="nucleotide sequence ID" value="NZ_CP019650.1"/>
</dbReference>
<reference evidence="6" key="1">
    <citation type="submission" date="2017-02" db="EMBL/GenBank/DDBJ databases">
        <title>Genome of Microbulbifer agarilyticus GP101.</title>
        <authorList>
            <person name="Jung J."/>
            <person name="Bae S.S."/>
            <person name="Baek K."/>
        </authorList>
    </citation>
    <scope>NUCLEOTIDE SEQUENCE [LARGE SCALE GENOMIC DNA]</scope>
    <source>
        <strain evidence="6">GP101</strain>
    </source>
</reference>
<evidence type="ECO:0000256" key="2">
    <source>
        <dbReference type="ARBA" id="ARBA00023125"/>
    </source>
</evidence>
<proteinExistence type="predicted"/>
<dbReference type="AlphaFoldDB" id="A0A1Q2M2M5"/>
<feature type="domain" description="Transcriptional regulator TetR C-terminal Proteobacteria type" evidence="5">
    <location>
        <begin position="87"/>
        <end position="202"/>
    </location>
</feature>
<dbReference type="InterPro" id="IPR036271">
    <property type="entry name" value="Tet_transcr_reg_TetR-rel_C_sf"/>
</dbReference>
<dbReference type="GO" id="GO:0000976">
    <property type="term" value="F:transcription cis-regulatory region binding"/>
    <property type="evidence" value="ECO:0007669"/>
    <property type="project" value="TreeGrafter"/>
</dbReference>
<dbReference type="OrthoDB" id="9803107at2"/>
<gene>
    <name evidence="6" type="ORF">Mag101_03435</name>
</gene>
<dbReference type="InterPro" id="IPR009057">
    <property type="entry name" value="Homeodomain-like_sf"/>
</dbReference>
<evidence type="ECO:0000256" key="1">
    <source>
        <dbReference type="ARBA" id="ARBA00023015"/>
    </source>
</evidence>
<dbReference type="PANTHER" id="PTHR30055:SF224">
    <property type="entry name" value="TRANSCRIPTIONAL REGULATOR TETR FAMILY"/>
    <property type="match status" value="1"/>
</dbReference>
<dbReference type="SUPFAM" id="SSF46689">
    <property type="entry name" value="Homeodomain-like"/>
    <property type="match status" value="1"/>
</dbReference>
<keyword evidence="3" id="KW-0804">Transcription</keyword>
<name>A0A1Q2M2M5_9GAMM</name>
<organism evidence="6 7">
    <name type="scientific">Microbulbifer agarilyticus</name>
    <dbReference type="NCBI Taxonomy" id="260552"/>
    <lineage>
        <taxon>Bacteria</taxon>
        <taxon>Pseudomonadati</taxon>
        <taxon>Pseudomonadota</taxon>
        <taxon>Gammaproteobacteria</taxon>
        <taxon>Cellvibrionales</taxon>
        <taxon>Microbulbiferaceae</taxon>
        <taxon>Microbulbifer</taxon>
    </lineage>
</organism>
<evidence type="ECO:0000256" key="3">
    <source>
        <dbReference type="ARBA" id="ARBA00023163"/>
    </source>
</evidence>
<keyword evidence="7" id="KW-1185">Reference proteome</keyword>
<evidence type="ECO:0000313" key="7">
    <source>
        <dbReference type="Proteomes" id="UP000188219"/>
    </source>
</evidence>
<evidence type="ECO:0000313" key="6">
    <source>
        <dbReference type="EMBL" id="AQQ66798.1"/>
    </source>
</evidence>
<dbReference type="Gene3D" id="1.10.10.60">
    <property type="entry name" value="Homeodomain-like"/>
    <property type="match status" value="1"/>
</dbReference>
<dbReference type="EMBL" id="CP019650">
    <property type="protein sequence ID" value="AQQ66798.1"/>
    <property type="molecule type" value="Genomic_DNA"/>
</dbReference>
<dbReference type="InterPro" id="IPR001647">
    <property type="entry name" value="HTH_TetR"/>
</dbReference>
<dbReference type="InterPro" id="IPR039536">
    <property type="entry name" value="TetR_C_Proteobacteria"/>
</dbReference>
<feature type="domain" description="HTH tetR-type" evidence="4">
    <location>
        <begin position="16"/>
        <end position="61"/>
    </location>
</feature>
<sequence>MRVETVKVSEQKRQQILDTAHDLFLKKGFATTAMHQVAEQAEVSKRTLYRHFPTKEVLFAHVLGGLAERCVAQVNQTYQPDTPLEPQLRSLLHAKLEILADPAYVTLARIGIPEVLADPERAQQLTELLNATPGPLLHWLEAAAVDGRLEKKDVMYAGRHIQGILDTFAFWPQLLTGAPRLARNEETRVVDTALTTFLQQYTKKAST</sequence>
<dbReference type="Pfam" id="PF14246">
    <property type="entry name" value="TetR_C_7"/>
    <property type="match status" value="1"/>
</dbReference>
<dbReference type="Gene3D" id="1.10.357.10">
    <property type="entry name" value="Tetracycline Repressor, domain 2"/>
    <property type="match status" value="1"/>
</dbReference>
<keyword evidence="2" id="KW-0238">DNA-binding</keyword>
<dbReference type="FunFam" id="1.10.10.60:FF:000141">
    <property type="entry name" value="TetR family transcriptional regulator"/>
    <property type="match status" value="1"/>
</dbReference>
<dbReference type="PANTHER" id="PTHR30055">
    <property type="entry name" value="HTH-TYPE TRANSCRIPTIONAL REGULATOR RUTR"/>
    <property type="match status" value="1"/>
</dbReference>
<dbReference type="GO" id="GO:0003700">
    <property type="term" value="F:DNA-binding transcription factor activity"/>
    <property type="evidence" value="ECO:0007669"/>
    <property type="project" value="TreeGrafter"/>
</dbReference>
<keyword evidence="1" id="KW-0805">Transcription regulation</keyword>
<dbReference type="Pfam" id="PF00440">
    <property type="entry name" value="TetR_N"/>
    <property type="match status" value="1"/>
</dbReference>
<dbReference type="InterPro" id="IPR050109">
    <property type="entry name" value="HTH-type_TetR-like_transc_reg"/>
</dbReference>
<dbReference type="SUPFAM" id="SSF48498">
    <property type="entry name" value="Tetracyclin repressor-like, C-terminal domain"/>
    <property type="match status" value="1"/>
</dbReference>
<dbReference type="Proteomes" id="UP000188219">
    <property type="component" value="Chromosome"/>
</dbReference>
<dbReference type="KEGG" id="maga:Mag101_03435"/>
<dbReference type="STRING" id="260552.Mag101_03435"/>
<accession>A0A1Q2M2M5</accession>
<protein>
    <submittedName>
        <fullName evidence="6">Uncharacterized protein</fullName>
    </submittedName>
</protein>